<dbReference type="InterPro" id="IPR034242">
    <property type="entry name" value="MauL"/>
</dbReference>
<protein>
    <recommendedName>
        <fullName evidence="6">Methylamine utilization protein</fullName>
    </recommendedName>
</protein>
<accession>A0A9W4QV83</accession>
<dbReference type="EMBL" id="CAMAPC010000004">
    <property type="protein sequence ID" value="CAH9054472.1"/>
    <property type="molecule type" value="Genomic_DNA"/>
</dbReference>
<dbReference type="AlphaFoldDB" id="A0A9W4QV83"/>
<reference evidence="2 5" key="1">
    <citation type="submission" date="2022-07" db="EMBL/GenBank/DDBJ databases">
        <authorList>
            <person name="Criscuolo A."/>
        </authorList>
    </citation>
    <scope>NUCLEOTIDE SEQUENCE</scope>
    <source>
        <strain evidence="5">CIP 111951</strain>
        <strain evidence="2">CIP111854</strain>
        <strain evidence="3">CIP111951</strain>
    </source>
</reference>
<evidence type="ECO:0000313" key="2">
    <source>
        <dbReference type="EMBL" id="CAH9054472.1"/>
    </source>
</evidence>
<keyword evidence="1" id="KW-0732">Signal</keyword>
<dbReference type="InterPro" id="IPR008972">
    <property type="entry name" value="Cupredoxin"/>
</dbReference>
<sequence length="216" mass="24184">MPFYFKKGCSFIALSMLLIGSVSIAVKAKTLTIVDQHGRPVELAVIELLQPVKNDKPLQVAVMDQVNKQFEPKLLTIVKGQQVAFPNSDDIRHHVYSFSPIKPFELKLYAGTPKAPLTFEQSGVVVLGCNIHDSMVGYIYVAQSEAHFLTDVQGKVVLPDNTSSYLLWHPEQDKELGERSEHIWPQDNSHSKVEIELVTPAPRNTFGEMFKDSHGN</sequence>
<dbReference type="Proteomes" id="UP001152467">
    <property type="component" value="Unassembled WGS sequence"/>
</dbReference>
<dbReference type="RefSeq" id="WP_410007618.1">
    <property type="nucleotide sequence ID" value="NZ_CAMAPC010000004.1"/>
</dbReference>
<dbReference type="Proteomes" id="UP001152485">
    <property type="component" value="Unassembled WGS sequence"/>
</dbReference>
<evidence type="ECO:0000313" key="5">
    <source>
        <dbReference type="Proteomes" id="UP001152485"/>
    </source>
</evidence>
<name>A0A9W4QV83_9GAMM</name>
<dbReference type="EMBL" id="CAMAPD010000008">
    <property type="protein sequence ID" value="CAH9059062.1"/>
    <property type="molecule type" value="Genomic_DNA"/>
</dbReference>
<gene>
    <name evidence="2" type="ORF">PSECIP111854_01381</name>
    <name evidence="3" type="ORF">PSECIP111951_01998</name>
</gene>
<proteinExistence type="predicted"/>
<feature type="chain" id="PRO_5040848504" description="Methylamine utilization protein" evidence="1">
    <location>
        <begin position="25"/>
        <end position="216"/>
    </location>
</feature>
<evidence type="ECO:0008006" key="6">
    <source>
        <dbReference type="Google" id="ProtNLM"/>
    </source>
</evidence>
<evidence type="ECO:0000313" key="4">
    <source>
        <dbReference type="Proteomes" id="UP001152467"/>
    </source>
</evidence>
<dbReference type="CDD" id="cd04221">
    <property type="entry name" value="MauL"/>
    <property type="match status" value="1"/>
</dbReference>
<dbReference type="SUPFAM" id="SSF49503">
    <property type="entry name" value="Cupredoxins"/>
    <property type="match status" value="1"/>
</dbReference>
<keyword evidence="4" id="KW-1185">Reference proteome</keyword>
<evidence type="ECO:0000256" key="1">
    <source>
        <dbReference type="SAM" id="SignalP"/>
    </source>
</evidence>
<organism evidence="2 4">
    <name type="scientific">Pseudoalteromonas holothuriae</name>
    <dbReference type="NCBI Taxonomy" id="2963714"/>
    <lineage>
        <taxon>Bacteria</taxon>
        <taxon>Pseudomonadati</taxon>
        <taxon>Pseudomonadota</taxon>
        <taxon>Gammaproteobacteria</taxon>
        <taxon>Alteromonadales</taxon>
        <taxon>Pseudoalteromonadaceae</taxon>
        <taxon>Pseudoalteromonas</taxon>
    </lineage>
</organism>
<feature type="signal peptide" evidence="1">
    <location>
        <begin position="1"/>
        <end position="24"/>
    </location>
</feature>
<dbReference type="Gene3D" id="2.60.40.420">
    <property type="entry name" value="Cupredoxins - blue copper proteins"/>
    <property type="match status" value="1"/>
</dbReference>
<evidence type="ECO:0000313" key="3">
    <source>
        <dbReference type="EMBL" id="CAH9059062.1"/>
    </source>
</evidence>
<comment type="caution">
    <text evidence="2">The sequence shown here is derived from an EMBL/GenBank/DDBJ whole genome shotgun (WGS) entry which is preliminary data.</text>
</comment>